<evidence type="ECO:0000313" key="1">
    <source>
        <dbReference type="EMBL" id="CAE7879475.1"/>
    </source>
</evidence>
<dbReference type="AlphaFoldDB" id="A0A813ATB9"/>
<accession>A0A813ATB9</accession>
<protein>
    <submittedName>
        <fullName evidence="1">UPF1 protein</fullName>
    </submittedName>
</protein>
<name>A0A813ATB9_9DINO</name>
<proteinExistence type="predicted"/>
<feature type="non-terminal residue" evidence="1">
    <location>
        <position position="1"/>
    </location>
</feature>
<dbReference type="Proteomes" id="UP000601435">
    <property type="component" value="Unassembled WGS sequence"/>
</dbReference>
<dbReference type="EMBL" id="CAJNJA010063421">
    <property type="protein sequence ID" value="CAE7879475.1"/>
    <property type="molecule type" value="Genomic_DNA"/>
</dbReference>
<evidence type="ECO:0000313" key="2">
    <source>
        <dbReference type="Proteomes" id="UP000601435"/>
    </source>
</evidence>
<sequence length="494" mass="55361">MEQLNQPKQWLPQDCALVRFADDPALLHGRVVLRCYGGNLCRVITPDRDVQETTLEAGSVYTEVIRMNGSRLPRGIKEDDTYLPKHSGDGDFKHDELLHFVRVADRVPASVEGRRRVTGKVDYEGAVDELQGPHANPRDKAISKQAVERAQEDECWIKIYSSNGTGIGDQAFPPVESALLVCGGGLFKLFREAGTEEDILAKQVQRGDLAVSMEHARLGAGIETKSEKDVRVLSVLFDSADERWRTIHEAVPELEEVEYEDFPLQGPRTLFRDVRQLRRLGLDFCQHHESWLKKSGVRAGDRSVHEHASLCRALNWMLCYDQLNICGLASAEALNRRRTLIEFAHQGRPETPSYEGAEDILGVRESADGSLIDPAITQHAARRAASKAEVLKQQRWLALGAPVSAAKVLQVPINFPHNHANGMGIFCLCLCLWMMAEVLNRVYKAHLLRPPPVDKESPQAALRQLLKKKEIAGVIEKGLENKYYIDPVLARDPR</sequence>
<gene>
    <name evidence="1" type="primary">UPF1</name>
    <name evidence="1" type="ORF">SNEC2469_LOCUS28804</name>
</gene>
<keyword evidence="2" id="KW-1185">Reference proteome</keyword>
<dbReference type="OrthoDB" id="439666at2759"/>
<comment type="caution">
    <text evidence="1">The sequence shown here is derived from an EMBL/GenBank/DDBJ whole genome shotgun (WGS) entry which is preliminary data.</text>
</comment>
<organism evidence="1 2">
    <name type="scientific">Symbiodinium necroappetens</name>
    <dbReference type="NCBI Taxonomy" id="1628268"/>
    <lineage>
        <taxon>Eukaryota</taxon>
        <taxon>Sar</taxon>
        <taxon>Alveolata</taxon>
        <taxon>Dinophyceae</taxon>
        <taxon>Suessiales</taxon>
        <taxon>Symbiodiniaceae</taxon>
        <taxon>Symbiodinium</taxon>
    </lineage>
</organism>
<reference evidence="1" key="1">
    <citation type="submission" date="2021-02" db="EMBL/GenBank/DDBJ databases">
        <authorList>
            <person name="Dougan E. K."/>
            <person name="Rhodes N."/>
            <person name="Thang M."/>
            <person name="Chan C."/>
        </authorList>
    </citation>
    <scope>NUCLEOTIDE SEQUENCE</scope>
</reference>